<accession>A0A8J6PRG9</accession>
<dbReference type="GO" id="GO:0015188">
    <property type="term" value="F:L-isoleucine transmembrane transporter activity"/>
    <property type="evidence" value="ECO:0007669"/>
    <property type="project" value="TreeGrafter"/>
</dbReference>
<keyword evidence="3 5" id="KW-0067">ATP-binding</keyword>
<dbReference type="GO" id="GO:0042941">
    <property type="term" value="P:D-alanine transmembrane transport"/>
    <property type="evidence" value="ECO:0007669"/>
    <property type="project" value="TreeGrafter"/>
</dbReference>
<dbReference type="SMART" id="SM00382">
    <property type="entry name" value="AAA"/>
    <property type="match status" value="1"/>
</dbReference>
<reference evidence="5" key="1">
    <citation type="submission" date="2020-09" db="EMBL/GenBank/DDBJ databases">
        <title>Genome seq and assembly of Tianweitania sp.</title>
        <authorList>
            <person name="Chhetri G."/>
        </authorList>
    </citation>
    <scope>NUCLEOTIDE SEQUENCE</scope>
    <source>
        <strain evidence="5">Rool2</strain>
    </source>
</reference>
<gene>
    <name evidence="5" type="ORF">ICI42_19700</name>
</gene>
<dbReference type="EMBL" id="JACVVX010000007">
    <property type="protein sequence ID" value="MBD0416880.1"/>
    <property type="molecule type" value="Genomic_DNA"/>
</dbReference>
<dbReference type="Proteomes" id="UP000643405">
    <property type="component" value="Unassembled WGS sequence"/>
</dbReference>
<dbReference type="PANTHER" id="PTHR45772">
    <property type="entry name" value="CONSERVED COMPONENT OF ABC TRANSPORTER FOR NATURAL AMINO ACIDS-RELATED"/>
    <property type="match status" value="1"/>
</dbReference>
<evidence type="ECO:0000256" key="2">
    <source>
        <dbReference type="ARBA" id="ARBA00022741"/>
    </source>
</evidence>
<comment type="caution">
    <text evidence="5">The sequence shown here is derived from an EMBL/GenBank/DDBJ whole genome shotgun (WGS) entry which is preliminary data.</text>
</comment>
<dbReference type="GO" id="GO:1903806">
    <property type="term" value="P:L-isoleucine import across plasma membrane"/>
    <property type="evidence" value="ECO:0007669"/>
    <property type="project" value="TreeGrafter"/>
</dbReference>
<evidence type="ECO:0000256" key="1">
    <source>
        <dbReference type="ARBA" id="ARBA00022448"/>
    </source>
</evidence>
<keyword evidence="1" id="KW-0813">Transport</keyword>
<dbReference type="FunFam" id="3.40.50.300:FF:000421">
    <property type="entry name" value="Branched-chain amino acid ABC transporter ATP-binding protein"/>
    <property type="match status" value="1"/>
</dbReference>
<dbReference type="Gene3D" id="3.40.50.300">
    <property type="entry name" value="P-loop containing nucleotide triphosphate hydrolases"/>
    <property type="match status" value="1"/>
</dbReference>
<dbReference type="AlphaFoldDB" id="A0A8J6PRG9"/>
<name>A0A8J6PRG9_9HYPH</name>
<keyword evidence="2" id="KW-0547">Nucleotide-binding</keyword>
<dbReference type="PROSITE" id="PS50893">
    <property type="entry name" value="ABC_TRANSPORTER_2"/>
    <property type="match status" value="1"/>
</dbReference>
<organism evidence="5 6">
    <name type="scientific">Oryzicola mucosus</name>
    <dbReference type="NCBI Taxonomy" id="2767425"/>
    <lineage>
        <taxon>Bacteria</taxon>
        <taxon>Pseudomonadati</taxon>
        <taxon>Pseudomonadota</taxon>
        <taxon>Alphaproteobacteria</taxon>
        <taxon>Hyphomicrobiales</taxon>
        <taxon>Phyllobacteriaceae</taxon>
        <taxon>Oryzicola</taxon>
    </lineage>
</organism>
<dbReference type="GO" id="GO:0005524">
    <property type="term" value="F:ATP binding"/>
    <property type="evidence" value="ECO:0007669"/>
    <property type="project" value="UniProtKB-KW"/>
</dbReference>
<dbReference type="InterPro" id="IPR032823">
    <property type="entry name" value="BCA_ABC_TP_C"/>
</dbReference>
<dbReference type="InterPro" id="IPR027417">
    <property type="entry name" value="P-loop_NTPase"/>
</dbReference>
<protein>
    <submittedName>
        <fullName evidence="5">ABC transporter ATP-binding protein</fullName>
    </submittedName>
</protein>
<evidence type="ECO:0000313" key="6">
    <source>
        <dbReference type="Proteomes" id="UP000643405"/>
    </source>
</evidence>
<keyword evidence="6" id="KW-1185">Reference proteome</keyword>
<dbReference type="GO" id="GO:0005886">
    <property type="term" value="C:plasma membrane"/>
    <property type="evidence" value="ECO:0007669"/>
    <property type="project" value="TreeGrafter"/>
</dbReference>
<sequence length="263" mass="28861">MSSRPLLEIENMSIAFGGLKAVDNFSLGVNPGAIVGLIGPNGAGKTTVFNCIARYYQPASGAIRFDGVDLLSARPHQVLPRGIARTFQNMELFRSMTVQDNLLVGQHCEIRSGFWGAALSLAGSRRNESEVRRRAVAVMERFGLMSFAHAPVSSLPYGLQKMVEFGRALVSKPRLILLDEPAAGLNPSETKELTDLIRRLRDEDGITVMLVEHDMGLVRSICDEIYVMDFGRRIAHGTPDEISRNPLVIEAYLGKQEPEHAAA</sequence>
<dbReference type="InterPro" id="IPR003439">
    <property type="entry name" value="ABC_transporter-like_ATP-bd"/>
</dbReference>
<dbReference type="CDD" id="cd03219">
    <property type="entry name" value="ABC_Mj1267_LivG_branched"/>
    <property type="match status" value="1"/>
</dbReference>
<dbReference type="SUPFAM" id="SSF52540">
    <property type="entry name" value="P-loop containing nucleoside triphosphate hydrolases"/>
    <property type="match status" value="1"/>
</dbReference>
<evidence type="ECO:0000259" key="4">
    <source>
        <dbReference type="PROSITE" id="PS50893"/>
    </source>
</evidence>
<dbReference type="GO" id="GO:0005304">
    <property type="term" value="F:L-valine transmembrane transporter activity"/>
    <property type="evidence" value="ECO:0007669"/>
    <property type="project" value="TreeGrafter"/>
</dbReference>
<dbReference type="GO" id="GO:0016887">
    <property type="term" value="F:ATP hydrolysis activity"/>
    <property type="evidence" value="ECO:0007669"/>
    <property type="project" value="InterPro"/>
</dbReference>
<dbReference type="PANTHER" id="PTHR45772:SF7">
    <property type="entry name" value="AMINO ACID ABC TRANSPORTER ATP-BINDING PROTEIN"/>
    <property type="match status" value="1"/>
</dbReference>
<proteinExistence type="predicted"/>
<dbReference type="Pfam" id="PF00005">
    <property type="entry name" value="ABC_tran"/>
    <property type="match status" value="1"/>
</dbReference>
<evidence type="ECO:0000256" key="3">
    <source>
        <dbReference type="ARBA" id="ARBA00022840"/>
    </source>
</evidence>
<dbReference type="InterPro" id="IPR003593">
    <property type="entry name" value="AAA+_ATPase"/>
</dbReference>
<dbReference type="Pfam" id="PF12399">
    <property type="entry name" value="BCA_ABC_TP_C"/>
    <property type="match status" value="1"/>
</dbReference>
<dbReference type="RefSeq" id="WP_188166313.1">
    <property type="nucleotide sequence ID" value="NZ_JACVVX010000007.1"/>
</dbReference>
<dbReference type="GO" id="GO:1903805">
    <property type="term" value="P:L-valine import across plasma membrane"/>
    <property type="evidence" value="ECO:0007669"/>
    <property type="project" value="TreeGrafter"/>
</dbReference>
<dbReference type="GO" id="GO:0015192">
    <property type="term" value="F:L-phenylalanine transmembrane transporter activity"/>
    <property type="evidence" value="ECO:0007669"/>
    <property type="project" value="TreeGrafter"/>
</dbReference>
<dbReference type="GO" id="GO:0015808">
    <property type="term" value="P:L-alanine transport"/>
    <property type="evidence" value="ECO:0007669"/>
    <property type="project" value="TreeGrafter"/>
</dbReference>
<evidence type="ECO:0000313" key="5">
    <source>
        <dbReference type="EMBL" id="MBD0416880.1"/>
    </source>
</evidence>
<feature type="domain" description="ABC transporter" evidence="4">
    <location>
        <begin position="7"/>
        <end position="255"/>
    </location>
</feature>
<dbReference type="InterPro" id="IPR051120">
    <property type="entry name" value="ABC_AA/LPS_Transport"/>
</dbReference>